<keyword evidence="3" id="KW-1185">Reference proteome</keyword>
<reference evidence="2 3" key="1">
    <citation type="submission" date="2020-02" db="EMBL/GenBank/DDBJ databases">
        <title>Draft genome sequence of Haematococcus lacustris strain NIES-144.</title>
        <authorList>
            <person name="Morimoto D."/>
            <person name="Nakagawa S."/>
            <person name="Yoshida T."/>
            <person name="Sawayama S."/>
        </authorList>
    </citation>
    <scope>NUCLEOTIDE SEQUENCE [LARGE SCALE GENOMIC DNA]</scope>
    <source>
        <strain evidence="2 3">NIES-144</strain>
    </source>
</reference>
<evidence type="ECO:0000256" key="1">
    <source>
        <dbReference type="SAM" id="MobiDB-lite"/>
    </source>
</evidence>
<dbReference type="AlphaFoldDB" id="A0A699ZZD5"/>
<protein>
    <submittedName>
        <fullName evidence="2">Uncharacterized protein</fullName>
    </submittedName>
</protein>
<dbReference type="EMBL" id="BLLF01003210">
    <property type="protein sequence ID" value="GFH26700.1"/>
    <property type="molecule type" value="Genomic_DNA"/>
</dbReference>
<evidence type="ECO:0000313" key="3">
    <source>
        <dbReference type="Proteomes" id="UP000485058"/>
    </source>
</evidence>
<comment type="caution">
    <text evidence="2">The sequence shown here is derived from an EMBL/GenBank/DDBJ whole genome shotgun (WGS) entry which is preliminary data.</text>
</comment>
<dbReference type="Proteomes" id="UP000485058">
    <property type="component" value="Unassembled WGS sequence"/>
</dbReference>
<feature type="non-terminal residue" evidence="2">
    <location>
        <position position="1"/>
    </location>
</feature>
<feature type="compositionally biased region" description="Low complexity" evidence="1">
    <location>
        <begin position="1"/>
        <end position="12"/>
    </location>
</feature>
<accession>A0A699ZZD5</accession>
<evidence type="ECO:0000313" key="2">
    <source>
        <dbReference type="EMBL" id="GFH26700.1"/>
    </source>
</evidence>
<gene>
    <name evidence="2" type="ORF">HaLaN_24890</name>
</gene>
<name>A0A699ZZD5_HAELA</name>
<feature type="region of interest" description="Disordered" evidence="1">
    <location>
        <begin position="1"/>
        <end position="22"/>
    </location>
</feature>
<feature type="compositionally biased region" description="Gly residues" evidence="1">
    <location>
        <begin position="13"/>
        <end position="22"/>
    </location>
</feature>
<organism evidence="2 3">
    <name type="scientific">Haematococcus lacustris</name>
    <name type="common">Green alga</name>
    <name type="synonym">Haematococcus pluvialis</name>
    <dbReference type="NCBI Taxonomy" id="44745"/>
    <lineage>
        <taxon>Eukaryota</taxon>
        <taxon>Viridiplantae</taxon>
        <taxon>Chlorophyta</taxon>
        <taxon>core chlorophytes</taxon>
        <taxon>Chlorophyceae</taxon>
        <taxon>CS clade</taxon>
        <taxon>Chlamydomonadales</taxon>
        <taxon>Haematococcaceae</taxon>
        <taxon>Haematococcus</taxon>
    </lineage>
</organism>
<sequence>MAAAAVAASQLAGAGGQAKGAS</sequence>
<proteinExistence type="predicted"/>